<evidence type="ECO:0000256" key="13">
    <source>
        <dbReference type="ARBA" id="ARBA00023157"/>
    </source>
</evidence>
<dbReference type="InterPro" id="IPR024171">
    <property type="entry name" value="SRK-like_kinase"/>
</dbReference>
<dbReference type="PROSITE" id="PS50927">
    <property type="entry name" value="BULB_LECTIN"/>
    <property type="match status" value="1"/>
</dbReference>
<keyword evidence="12 20" id="KW-0472">Membrane</keyword>
<evidence type="ECO:0000256" key="4">
    <source>
        <dbReference type="ARBA" id="ARBA00022679"/>
    </source>
</evidence>
<keyword evidence="8 18" id="KW-0547">Nucleotide-binding</keyword>
<feature type="binding site" evidence="19">
    <location>
        <position position="538"/>
    </location>
    <ligand>
        <name>ATP</name>
        <dbReference type="ChEBI" id="CHEBI:30616"/>
    </ligand>
</feature>
<evidence type="ECO:0000256" key="5">
    <source>
        <dbReference type="ARBA" id="ARBA00022692"/>
    </source>
</evidence>
<dbReference type="GO" id="GO:0004674">
    <property type="term" value="F:protein serine/threonine kinase activity"/>
    <property type="evidence" value="ECO:0007669"/>
    <property type="project" value="UniProtKB-KW"/>
</dbReference>
<comment type="subcellular location">
    <subcellularLocation>
        <location evidence="1">Membrane</location>
        <topology evidence="1">Single-pass type I membrane protein</topology>
    </subcellularLocation>
</comment>
<reference evidence="25" key="1">
    <citation type="journal article" date="2010" name="Nat. Biotechnol.">
        <title>Draft genome sequence of the oilseed species Ricinus communis.</title>
        <authorList>
            <person name="Chan A.P."/>
            <person name="Crabtree J."/>
            <person name="Zhao Q."/>
            <person name="Lorenzi H."/>
            <person name="Orvis J."/>
            <person name="Puiu D."/>
            <person name="Melake-Berhan A."/>
            <person name="Jones K.M."/>
            <person name="Redman J."/>
            <person name="Chen G."/>
            <person name="Cahoon E.B."/>
            <person name="Gedil M."/>
            <person name="Stanke M."/>
            <person name="Haas B.J."/>
            <person name="Wortman J.R."/>
            <person name="Fraser-Liggett C.M."/>
            <person name="Ravel J."/>
            <person name="Rabinowicz P.D."/>
        </authorList>
    </citation>
    <scope>NUCLEOTIDE SEQUENCE [LARGE SCALE GENOMIC DNA]</scope>
    <source>
        <strain evidence="25">cv. Hale</strain>
    </source>
</reference>
<feature type="transmembrane region" description="Helical" evidence="20">
    <location>
        <begin position="444"/>
        <end position="471"/>
    </location>
</feature>
<keyword evidence="13" id="KW-1015">Disulfide bond</keyword>
<dbReference type="GO" id="GO:0106310">
    <property type="term" value="F:protein serine kinase activity"/>
    <property type="evidence" value="ECO:0007669"/>
    <property type="project" value="RHEA"/>
</dbReference>
<dbReference type="FunFam" id="3.30.200.20:FF:000059">
    <property type="entry name" value="S-receptor-like serine/threonine-protein kinase"/>
    <property type="match status" value="1"/>
</dbReference>
<evidence type="ECO:0000259" key="23">
    <source>
        <dbReference type="PROSITE" id="PS50927"/>
    </source>
</evidence>
<dbReference type="FunFam" id="2.90.10.10:FF:000013">
    <property type="entry name" value="G-type lectin S-receptor-like serine/threonine-protein kinase LECRK1"/>
    <property type="match status" value="1"/>
</dbReference>
<dbReference type="Pfam" id="PF00069">
    <property type="entry name" value="Pkinase"/>
    <property type="match status" value="1"/>
</dbReference>
<keyword evidence="15" id="KW-0325">Glycoprotein</keyword>
<keyword evidence="9 18" id="KW-0418">Kinase</keyword>
<evidence type="ECO:0000256" key="21">
    <source>
        <dbReference type="SAM" id="SignalP"/>
    </source>
</evidence>
<dbReference type="Gene3D" id="2.90.10.10">
    <property type="entry name" value="Bulb-type lectin domain"/>
    <property type="match status" value="2"/>
</dbReference>
<dbReference type="SMART" id="SM00108">
    <property type="entry name" value="B_lectin"/>
    <property type="match status" value="1"/>
</dbReference>
<evidence type="ECO:0000256" key="18">
    <source>
        <dbReference type="PIRNR" id="PIRNR000641"/>
    </source>
</evidence>
<dbReference type="SUPFAM" id="SSF56112">
    <property type="entry name" value="Protein kinase-like (PK-like)"/>
    <property type="match status" value="1"/>
</dbReference>
<dbReference type="InterPro" id="IPR017441">
    <property type="entry name" value="Protein_kinase_ATP_BS"/>
</dbReference>
<comment type="catalytic activity">
    <reaction evidence="16 18">
        <text>L-threonyl-[protein] + ATP = O-phospho-L-threonyl-[protein] + ADP + H(+)</text>
        <dbReference type="Rhea" id="RHEA:46608"/>
        <dbReference type="Rhea" id="RHEA-COMP:11060"/>
        <dbReference type="Rhea" id="RHEA-COMP:11605"/>
        <dbReference type="ChEBI" id="CHEBI:15378"/>
        <dbReference type="ChEBI" id="CHEBI:30013"/>
        <dbReference type="ChEBI" id="CHEBI:30616"/>
        <dbReference type="ChEBI" id="CHEBI:61977"/>
        <dbReference type="ChEBI" id="CHEBI:456216"/>
        <dbReference type="EC" id="2.7.11.1"/>
    </reaction>
</comment>
<dbReference type="CDD" id="cd14066">
    <property type="entry name" value="STKc_IRAK"/>
    <property type="match status" value="1"/>
</dbReference>
<accession>B9RI66</accession>
<feature type="domain" description="Protein kinase" evidence="22">
    <location>
        <begin position="506"/>
        <end position="793"/>
    </location>
</feature>
<keyword evidence="7" id="KW-0430">Lectin</keyword>
<evidence type="ECO:0000256" key="8">
    <source>
        <dbReference type="ARBA" id="ARBA00022741"/>
    </source>
</evidence>
<dbReference type="SMART" id="SM00220">
    <property type="entry name" value="S_TKc"/>
    <property type="match status" value="1"/>
</dbReference>
<dbReference type="InterPro" id="IPR000719">
    <property type="entry name" value="Prot_kinase_dom"/>
</dbReference>
<gene>
    <name evidence="24" type="ORF">RCOM_1576610</name>
</gene>
<evidence type="ECO:0000313" key="25">
    <source>
        <dbReference type="Proteomes" id="UP000008311"/>
    </source>
</evidence>
<dbReference type="InterPro" id="IPR008271">
    <property type="entry name" value="Ser/Thr_kinase_AS"/>
</dbReference>
<dbReference type="GO" id="GO:0016020">
    <property type="term" value="C:membrane"/>
    <property type="evidence" value="ECO:0007669"/>
    <property type="project" value="UniProtKB-SubCell"/>
</dbReference>
<comment type="similarity">
    <text evidence="18">Belongs to the protein kinase superfamily. Ser/Thr protein kinase family.</text>
</comment>
<evidence type="ECO:0000259" key="22">
    <source>
        <dbReference type="PROSITE" id="PS50011"/>
    </source>
</evidence>
<dbReference type="eggNOG" id="ENOG502QQEW">
    <property type="taxonomic scope" value="Eukaryota"/>
</dbReference>
<dbReference type="AlphaFoldDB" id="B9RI66"/>
<dbReference type="GO" id="GO:0005524">
    <property type="term" value="F:ATP binding"/>
    <property type="evidence" value="ECO:0007669"/>
    <property type="project" value="UniProtKB-UniRule"/>
</dbReference>
<dbReference type="InterPro" id="IPR001480">
    <property type="entry name" value="Bulb-type_lectin_dom"/>
</dbReference>
<keyword evidence="5 20" id="KW-0812">Transmembrane</keyword>
<dbReference type="FunFam" id="2.90.10.10:FF:000024">
    <property type="entry name" value="Uncharacterized protein"/>
    <property type="match status" value="1"/>
</dbReference>
<evidence type="ECO:0000256" key="2">
    <source>
        <dbReference type="ARBA" id="ARBA00022527"/>
    </source>
</evidence>
<dbReference type="Pfam" id="PF01453">
    <property type="entry name" value="B_lectin"/>
    <property type="match status" value="1"/>
</dbReference>
<evidence type="ECO:0000256" key="1">
    <source>
        <dbReference type="ARBA" id="ARBA00004479"/>
    </source>
</evidence>
<evidence type="ECO:0000256" key="11">
    <source>
        <dbReference type="ARBA" id="ARBA00022989"/>
    </source>
</evidence>
<dbReference type="EMBL" id="EQ973781">
    <property type="protein sequence ID" value="EEF48838.1"/>
    <property type="molecule type" value="Genomic_DNA"/>
</dbReference>
<dbReference type="PROSITE" id="PS50011">
    <property type="entry name" value="PROTEIN_KINASE_DOM"/>
    <property type="match status" value="1"/>
</dbReference>
<keyword evidence="25" id="KW-1185">Reference proteome</keyword>
<dbReference type="PANTHER" id="PTHR47976">
    <property type="entry name" value="G-TYPE LECTIN S-RECEPTOR-LIKE SERINE/THREONINE-PROTEIN KINASE SD2-5"/>
    <property type="match status" value="1"/>
</dbReference>
<comment type="catalytic activity">
    <reaction evidence="17 18">
        <text>L-seryl-[protein] + ATP = O-phospho-L-seryl-[protein] + ADP + H(+)</text>
        <dbReference type="Rhea" id="RHEA:17989"/>
        <dbReference type="Rhea" id="RHEA-COMP:9863"/>
        <dbReference type="Rhea" id="RHEA-COMP:11604"/>
        <dbReference type="ChEBI" id="CHEBI:15378"/>
        <dbReference type="ChEBI" id="CHEBI:29999"/>
        <dbReference type="ChEBI" id="CHEBI:30616"/>
        <dbReference type="ChEBI" id="CHEBI:83421"/>
        <dbReference type="ChEBI" id="CHEBI:456216"/>
        <dbReference type="EC" id="2.7.11.1"/>
    </reaction>
</comment>
<keyword evidence="2 18" id="KW-0723">Serine/threonine-protein kinase</keyword>
<keyword evidence="14 24" id="KW-0675">Receptor</keyword>
<dbReference type="Proteomes" id="UP000008311">
    <property type="component" value="Unassembled WGS sequence"/>
</dbReference>
<feature type="domain" description="Bulb-type lectin" evidence="23">
    <location>
        <begin position="24"/>
        <end position="143"/>
    </location>
</feature>
<evidence type="ECO:0000256" key="14">
    <source>
        <dbReference type="ARBA" id="ARBA00023170"/>
    </source>
</evidence>
<keyword evidence="11 20" id="KW-1133">Transmembrane helix</keyword>
<evidence type="ECO:0000256" key="17">
    <source>
        <dbReference type="ARBA" id="ARBA00048679"/>
    </source>
</evidence>
<evidence type="ECO:0000256" key="15">
    <source>
        <dbReference type="ARBA" id="ARBA00023180"/>
    </source>
</evidence>
<protein>
    <recommendedName>
        <fullName evidence="18">Receptor-like serine/threonine-protein kinase</fullName>
        <ecNumber evidence="18">2.7.11.1</ecNumber>
    </recommendedName>
</protein>
<evidence type="ECO:0000256" key="6">
    <source>
        <dbReference type="ARBA" id="ARBA00022729"/>
    </source>
</evidence>
<dbReference type="GO" id="GO:0030246">
    <property type="term" value="F:carbohydrate binding"/>
    <property type="evidence" value="ECO:0007669"/>
    <property type="project" value="UniProtKB-KW"/>
</dbReference>
<evidence type="ECO:0000256" key="9">
    <source>
        <dbReference type="ARBA" id="ARBA00022777"/>
    </source>
</evidence>
<proteinExistence type="inferred from homology"/>
<evidence type="ECO:0000256" key="10">
    <source>
        <dbReference type="ARBA" id="ARBA00022840"/>
    </source>
</evidence>
<dbReference type="InterPro" id="IPR011009">
    <property type="entry name" value="Kinase-like_dom_sf"/>
</dbReference>
<evidence type="ECO:0000313" key="24">
    <source>
        <dbReference type="EMBL" id="EEF48838.1"/>
    </source>
</evidence>
<evidence type="ECO:0000256" key="12">
    <source>
        <dbReference type="ARBA" id="ARBA00023136"/>
    </source>
</evidence>
<evidence type="ECO:0000256" key="19">
    <source>
        <dbReference type="PROSITE-ProRule" id="PRU10141"/>
    </source>
</evidence>
<dbReference type="PANTHER" id="PTHR47976:SF47">
    <property type="entry name" value="RECEPTOR-LIKE SERINE_THREONINE-PROTEIN KINASE"/>
    <property type="match status" value="1"/>
</dbReference>
<dbReference type="PROSITE" id="PS00107">
    <property type="entry name" value="PROTEIN_KINASE_ATP"/>
    <property type="match status" value="1"/>
</dbReference>
<evidence type="ECO:0000256" key="3">
    <source>
        <dbReference type="ARBA" id="ARBA00022536"/>
    </source>
</evidence>
<keyword evidence="6 21" id="KW-0732">Signal</keyword>
<dbReference type="Gene3D" id="3.30.200.20">
    <property type="entry name" value="Phosphorylase Kinase, domain 1"/>
    <property type="match status" value="1"/>
</dbReference>
<dbReference type="InterPro" id="IPR036426">
    <property type="entry name" value="Bulb-type_lectin_dom_sf"/>
</dbReference>
<dbReference type="EC" id="2.7.11.1" evidence="18"/>
<dbReference type="CDD" id="cd01098">
    <property type="entry name" value="PAN_AP_plant"/>
    <property type="match status" value="1"/>
</dbReference>
<dbReference type="Gene3D" id="1.10.510.10">
    <property type="entry name" value="Transferase(Phosphotransferase) domain 1"/>
    <property type="match status" value="1"/>
</dbReference>
<dbReference type="InterPro" id="IPR051343">
    <property type="entry name" value="G-type_lectin_kinases/EP1-like"/>
</dbReference>
<organism evidence="24 25">
    <name type="scientific">Ricinus communis</name>
    <name type="common">Castor bean</name>
    <dbReference type="NCBI Taxonomy" id="3988"/>
    <lineage>
        <taxon>Eukaryota</taxon>
        <taxon>Viridiplantae</taxon>
        <taxon>Streptophyta</taxon>
        <taxon>Embryophyta</taxon>
        <taxon>Tracheophyta</taxon>
        <taxon>Spermatophyta</taxon>
        <taxon>Magnoliopsida</taxon>
        <taxon>eudicotyledons</taxon>
        <taxon>Gunneridae</taxon>
        <taxon>Pentapetalae</taxon>
        <taxon>rosids</taxon>
        <taxon>fabids</taxon>
        <taxon>Malpighiales</taxon>
        <taxon>Euphorbiaceae</taxon>
        <taxon>Acalyphoideae</taxon>
        <taxon>Acalypheae</taxon>
        <taxon>Ricinus</taxon>
    </lineage>
</organism>
<feature type="chain" id="PRO_5002888510" description="Receptor-like serine/threonine-protein kinase" evidence="21">
    <location>
        <begin position="20"/>
        <end position="797"/>
    </location>
</feature>
<dbReference type="STRING" id="3988.B9RI66"/>
<dbReference type="CDD" id="cd00028">
    <property type="entry name" value="B_lectin"/>
    <property type="match status" value="1"/>
</dbReference>
<dbReference type="PROSITE" id="PS00108">
    <property type="entry name" value="PROTEIN_KINASE_ST"/>
    <property type="match status" value="1"/>
</dbReference>
<dbReference type="FunFam" id="1.10.510.10:FF:000237">
    <property type="entry name" value="G-type lectin S-receptor-like serine/threonine-protein kinase"/>
    <property type="match status" value="1"/>
</dbReference>
<dbReference type="GO" id="GO:0004672">
    <property type="term" value="F:protein kinase activity"/>
    <property type="evidence" value="ECO:0000318"/>
    <property type="project" value="GO_Central"/>
</dbReference>
<evidence type="ECO:0000256" key="16">
    <source>
        <dbReference type="ARBA" id="ARBA00047899"/>
    </source>
</evidence>
<dbReference type="InParanoid" id="B9RI66"/>
<evidence type="ECO:0000256" key="20">
    <source>
        <dbReference type="SAM" id="Phobius"/>
    </source>
</evidence>
<name>B9RI66_RICCO</name>
<keyword evidence="3" id="KW-0245">EGF-like domain</keyword>
<keyword evidence="10 18" id="KW-0067">ATP-binding</keyword>
<dbReference type="PIRSF" id="PIRSF000641">
    <property type="entry name" value="SRK"/>
    <property type="match status" value="1"/>
</dbReference>
<feature type="signal peptide" evidence="21">
    <location>
        <begin position="1"/>
        <end position="19"/>
    </location>
</feature>
<keyword evidence="4 18" id="KW-0808">Transferase</keyword>
<evidence type="ECO:0000256" key="7">
    <source>
        <dbReference type="ARBA" id="ARBA00022734"/>
    </source>
</evidence>
<dbReference type="SUPFAM" id="SSF51110">
    <property type="entry name" value="alpha-D-mannose-specific plant lectins"/>
    <property type="match status" value="2"/>
</dbReference>
<sequence length="797" mass="89161">MALFFLLLASFAAVISTNAQTHTNISLGSSLTAQKDDSFWVSPSGDFAFGFQLVDKNGYLLAIWFNEVPEKTIVWSANRNNLVGRGSKVQLTTDGRLVLNDQSNRQLWSANSAADGVSYAAMLDTGNFVLADKDSITLWESFDEPTDTILPTQTMDQGGELIARYSETNYSDGRFKFMLQTDGNLLLYTRKYPLDTSNAAYWSTQTSIGSGFQVIFNQSGYIILIARNGSILNDVFSNEASTRDFYQRATIDHDGVFRHYVYPKNATSSAGKWPLAWTVLSFIPGNICMRIGGETGSGACGFNSYCRLGDDQRPNCQCPPGHTLLDPNDESKGCKQNFVAQNCDAESQETDSFDLMEMPNTDWPLSDYEYFDTVTEDWCRQACLSDCYCSVAIYRNQGCWKKKIPLSNGRMDPSVGGKALIKVRRDNSTSGATSCYKKKDQSTLILIGSVFLGSSVFLNVLLLVATLVFFYRWSRQKSKIVQPHTQVMLAMNPRSFTYNELEVATGGFKEELGSGAFGTVYKGVVIESNSTKFIAVKKLKKVVAEGEKEFETEVDIIGGTNHKNLAKLLGFCNEGQHRMLVYEYMSNGCLADFLFGDSRPNWYKRMQIAFGIARGLSYLHEECSSQIIHCDIKPQNVLLDESLTARISDFGLAKLLKTDQSQTMTAIRGTKGYVAPEWFRNMPITSKVDVYSFGILLLELICCKRSVEKDTKERYPIILADWAYDRYKEGSVNLLVEDDEEATDDVKRVERFVMVAMWCIQDDPSLRPAMKKVIHMLEGAVQVAIPPDPDSFISTNL</sequence>
<dbReference type="FunCoup" id="B9RI66">
    <property type="interactions" value="66"/>
</dbReference>